<dbReference type="Gene3D" id="3.30.497.10">
    <property type="entry name" value="Antithrombin, subunit I, domain 2"/>
    <property type="match status" value="1"/>
</dbReference>
<dbReference type="InterPro" id="IPR023796">
    <property type="entry name" value="Serpin_dom"/>
</dbReference>
<keyword evidence="3" id="KW-0722">Serine protease inhibitor</keyword>
<evidence type="ECO:0000256" key="4">
    <source>
        <dbReference type="RuleBase" id="RU000411"/>
    </source>
</evidence>
<dbReference type="InterPro" id="IPR042178">
    <property type="entry name" value="Serpin_sf_1"/>
</dbReference>
<keyword evidence="8" id="KW-1185">Reference proteome</keyword>
<dbReference type="PROSITE" id="PS00284">
    <property type="entry name" value="SERPIN"/>
    <property type="match status" value="1"/>
</dbReference>
<sequence>MKYYVLFFFGLATVYCDDVNLDYFAAGNNKFSFDVYKEIKATENGNFLFCPLSAEIILGLTRVGARGKTGAEMSKALHLPDDVNKIERIFKTLTPKLKSDEGYTLNSANRMYLQMDYEIRKDFINIAQNSFLADVENVDFNKKDKTAGAINQWVSDQTHGKIKDWVDPDMFTTDSRIVLVNALYFKSTWKTKFNEHDTKTKPFYLNNNNHVDVDMMEVTNYFRYFNNEELKAKFLEMPYLGDQYSMVFVLPHDKEGLAILENKLEDVINETRGYQVKVHVQVPKFKTEFKVELTGILKNLGVKDAFTDYADLTGISVSSQELLKISDVIQKAVVEVDEEGTTAAASTAVHVVTTYSLIQPVIQEFNVDHPFIYYIKGPNGVMFIGRYVQK</sequence>
<dbReference type="InterPro" id="IPR036186">
    <property type="entry name" value="Serpin_sf"/>
</dbReference>
<dbReference type="EMBL" id="JARPUR010000007">
    <property type="protein sequence ID" value="KAK4872895.1"/>
    <property type="molecule type" value="Genomic_DNA"/>
</dbReference>
<evidence type="ECO:0000256" key="2">
    <source>
        <dbReference type="ARBA" id="ARBA00022690"/>
    </source>
</evidence>
<dbReference type="Gene3D" id="2.30.39.10">
    <property type="entry name" value="Alpha-1-antitrypsin, domain 1"/>
    <property type="match status" value="1"/>
</dbReference>
<comment type="caution">
    <text evidence="7">The sequence shown here is derived from an EMBL/GenBank/DDBJ whole genome shotgun (WGS) entry which is preliminary data.</text>
</comment>
<evidence type="ECO:0000256" key="1">
    <source>
        <dbReference type="ARBA" id="ARBA00009500"/>
    </source>
</evidence>
<dbReference type="Pfam" id="PF00079">
    <property type="entry name" value="Serpin"/>
    <property type="match status" value="1"/>
</dbReference>
<comment type="similarity">
    <text evidence="1 4">Belongs to the serpin family.</text>
</comment>
<dbReference type="GO" id="GO:0005615">
    <property type="term" value="C:extracellular space"/>
    <property type="evidence" value="ECO:0007669"/>
    <property type="project" value="InterPro"/>
</dbReference>
<gene>
    <name evidence="7" type="ORF">RN001_014924</name>
</gene>
<dbReference type="InterPro" id="IPR000215">
    <property type="entry name" value="Serpin_fam"/>
</dbReference>
<evidence type="ECO:0000256" key="3">
    <source>
        <dbReference type="ARBA" id="ARBA00022900"/>
    </source>
</evidence>
<dbReference type="InterPro" id="IPR042185">
    <property type="entry name" value="Serpin_sf_2"/>
</dbReference>
<dbReference type="Proteomes" id="UP001353858">
    <property type="component" value="Unassembled WGS sequence"/>
</dbReference>
<dbReference type="PANTHER" id="PTHR11461:SF211">
    <property type="entry name" value="GH10112P-RELATED"/>
    <property type="match status" value="1"/>
</dbReference>
<feature type="chain" id="PRO_5042899941" description="Serpin domain-containing protein" evidence="5">
    <location>
        <begin position="17"/>
        <end position="390"/>
    </location>
</feature>
<accession>A0AAN7SNB6</accession>
<dbReference type="GO" id="GO:0004867">
    <property type="term" value="F:serine-type endopeptidase inhibitor activity"/>
    <property type="evidence" value="ECO:0007669"/>
    <property type="project" value="UniProtKB-KW"/>
</dbReference>
<keyword evidence="5" id="KW-0732">Signal</keyword>
<evidence type="ECO:0000256" key="5">
    <source>
        <dbReference type="SAM" id="SignalP"/>
    </source>
</evidence>
<dbReference type="SMART" id="SM00093">
    <property type="entry name" value="SERPIN"/>
    <property type="match status" value="1"/>
</dbReference>
<feature type="domain" description="Serpin" evidence="6">
    <location>
        <begin position="33"/>
        <end position="390"/>
    </location>
</feature>
<dbReference type="InterPro" id="IPR023795">
    <property type="entry name" value="Serpin_CS"/>
</dbReference>
<protein>
    <recommendedName>
        <fullName evidence="6">Serpin domain-containing protein</fullName>
    </recommendedName>
</protein>
<name>A0AAN7SNB6_9COLE</name>
<dbReference type="AlphaFoldDB" id="A0AAN7SNB6"/>
<evidence type="ECO:0000313" key="8">
    <source>
        <dbReference type="Proteomes" id="UP001353858"/>
    </source>
</evidence>
<evidence type="ECO:0000259" key="6">
    <source>
        <dbReference type="SMART" id="SM00093"/>
    </source>
</evidence>
<evidence type="ECO:0000313" key="7">
    <source>
        <dbReference type="EMBL" id="KAK4872895.1"/>
    </source>
</evidence>
<dbReference type="SUPFAM" id="SSF56574">
    <property type="entry name" value="Serpins"/>
    <property type="match status" value="1"/>
</dbReference>
<organism evidence="7 8">
    <name type="scientific">Aquatica leii</name>
    <dbReference type="NCBI Taxonomy" id="1421715"/>
    <lineage>
        <taxon>Eukaryota</taxon>
        <taxon>Metazoa</taxon>
        <taxon>Ecdysozoa</taxon>
        <taxon>Arthropoda</taxon>
        <taxon>Hexapoda</taxon>
        <taxon>Insecta</taxon>
        <taxon>Pterygota</taxon>
        <taxon>Neoptera</taxon>
        <taxon>Endopterygota</taxon>
        <taxon>Coleoptera</taxon>
        <taxon>Polyphaga</taxon>
        <taxon>Elateriformia</taxon>
        <taxon>Elateroidea</taxon>
        <taxon>Lampyridae</taxon>
        <taxon>Luciolinae</taxon>
        <taxon>Aquatica</taxon>
    </lineage>
</organism>
<reference evidence="8" key="1">
    <citation type="submission" date="2023-01" db="EMBL/GenBank/DDBJ databases">
        <title>Key to firefly adult light organ development and bioluminescence: homeobox transcription factors regulate luciferase expression and transportation to peroxisome.</title>
        <authorList>
            <person name="Fu X."/>
        </authorList>
    </citation>
    <scope>NUCLEOTIDE SEQUENCE [LARGE SCALE GENOMIC DNA]</scope>
</reference>
<feature type="signal peptide" evidence="5">
    <location>
        <begin position="1"/>
        <end position="16"/>
    </location>
</feature>
<keyword evidence="2" id="KW-0646">Protease inhibitor</keyword>
<proteinExistence type="inferred from homology"/>
<dbReference type="PANTHER" id="PTHR11461">
    <property type="entry name" value="SERINE PROTEASE INHIBITOR, SERPIN"/>
    <property type="match status" value="1"/>
</dbReference>